<accession>A0A438CY61</accession>
<gene>
    <name evidence="1" type="ORF">CK203_108610</name>
</gene>
<dbReference type="Proteomes" id="UP000288805">
    <property type="component" value="Unassembled WGS sequence"/>
</dbReference>
<evidence type="ECO:0000313" key="2">
    <source>
        <dbReference type="Proteomes" id="UP000288805"/>
    </source>
</evidence>
<organism evidence="1 2">
    <name type="scientific">Vitis vinifera</name>
    <name type="common">Grape</name>
    <dbReference type="NCBI Taxonomy" id="29760"/>
    <lineage>
        <taxon>Eukaryota</taxon>
        <taxon>Viridiplantae</taxon>
        <taxon>Streptophyta</taxon>
        <taxon>Embryophyta</taxon>
        <taxon>Tracheophyta</taxon>
        <taxon>Spermatophyta</taxon>
        <taxon>Magnoliopsida</taxon>
        <taxon>eudicotyledons</taxon>
        <taxon>Gunneridae</taxon>
        <taxon>Pentapetalae</taxon>
        <taxon>rosids</taxon>
        <taxon>Vitales</taxon>
        <taxon>Vitaceae</taxon>
        <taxon>Viteae</taxon>
        <taxon>Vitis</taxon>
    </lineage>
</organism>
<dbReference type="AlphaFoldDB" id="A0A438CY61"/>
<proteinExistence type="predicted"/>
<comment type="caution">
    <text evidence="1">The sequence shown here is derived from an EMBL/GenBank/DDBJ whole genome shotgun (WGS) entry which is preliminary data.</text>
</comment>
<evidence type="ECO:0000313" key="1">
    <source>
        <dbReference type="EMBL" id="RVW28138.1"/>
    </source>
</evidence>
<name>A0A438CY61_VITVI</name>
<protein>
    <submittedName>
        <fullName evidence="1">Uncharacterized protein</fullName>
    </submittedName>
</protein>
<reference evidence="1 2" key="1">
    <citation type="journal article" date="2018" name="PLoS Genet.">
        <title>Population sequencing reveals clonal diversity and ancestral inbreeding in the grapevine cultivar Chardonnay.</title>
        <authorList>
            <person name="Roach M.J."/>
            <person name="Johnson D.L."/>
            <person name="Bohlmann J."/>
            <person name="van Vuuren H.J."/>
            <person name="Jones S.J."/>
            <person name="Pretorius I.S."/>
            <person name="Schmidt S.A."/>
            <person name="Borneman A.R."/>
        </authorList>
    </citation>
    <scope>NUCLEOTIDE SEQUENCE [LARGE SCALE GENOMIC DNA]</scope>
    <source>
        <strain evidence="2">cv. Chardonnay</strain>
        <tissue evidence="1">Leaf</tissue>
    </source>
</reference>
<sequence length="170" mass="19357">MPCEAPMSGWRFQAMNLPRVGISVTAITLGFSPSNFGPSTQTIRAYDGTQRAVIVALRFMRWCYTIFSSSKGEIHTRERNITIQSDRDIVTSFEPVLQISHNEDDLHLTRFTFDEVQVVNLEDDSRDMVPMSFDQYNNTLVLSMMRDMSYMPSLGLGRHPVGAARICFHI</sequence>
<dbReference type="EMBL" id="QGNW01001914">
    <property type="protein sequence ID" value="RVW28138.1"/>
    <property type="molecule type" value="Genomic_DNA"/>
</dbReference>